<reference evidence="2" key="1">
    <citation type="journal article" date="2019" name="Int. J. Syst. Evol. Microbiol.">
        <title>The Global Catalogue of Microorganisms (GCM) 10K type strain sequencing project: providing services to taxonomists for standard genome sequencing and annotation.</title>
        <authorList>
            <consortium name="The Broad Institute Genomics Platform"/>
            <consortium name="The Broad Institute Genome Sequencing Center for Infectious Disease"/>
            <person name="Wu L."/>
            <person name="Ma J."/>
        </authorList>
    </citation>
    <scope>NUCLEOTIDE SEQUENCE [LARGE SCALE GENOMIC DNA]</scope>
    <source>
        <strain evidence="2">ZS-35-S2</strain>
    </source>
</reference>
<dbReference type="EMBL" id="JBHUIJ010000026">
    <property type="protein sequence ID" value="MFD2239102.1"/>
    <property type="molecule type" value="Genomic_DNA"/>
</dbReference>
<name>A0ABW5CSY3_9HYPH</name>
<gene>
    <name evidence="1" type="ORF">ACFSKQ_16755</name>
</gene>
<dbReference type="RefSeq" id="WP_209736474.1">
    <property type="nucleotide sequence ID" value="NZ_CP072611.1"/>
</dbReference>
<comment type="caution">
    <text evidence="1">The sequence shown here is derived from an EMBL/GenBank/DDBJ whole genome shotgun (WGS) entry which is preliminary data.</text>
</comment>
<keyword evidence="2" id="KW-1185">Reference proteome</keyword>
<accession>A0ABW5CSY3</accession>
<evidence type="ECO:0000313" key="1">
    <source>
        <dbReference type="EMBL" id="MFD2239102.1"/>
    </source>
</evidence>
<dbReference type="Proteomes" id="UP001597371">
    <property type="component" value="Unassembled WGS sequence"/>
</dbReference>
<sequence>MATIRERLKLRFGLPLSPSADDIADWEDRIRLHVASGMQPNGFVKLHS</sequence>
<organism evidence="1 2">
    <name type="scientific">Aureimonas populi</name>
    <dbReference type="NCBI Taxonomy" id="1701758"/>
    <lineage>
        <taxon>Bacteria</taxon>
        <taxon>Pseudomonadati</taxon>
        <taxon>Pseudomonadota</taxon>
        <taxon>Alphaproteobacteria</taxon>
        <taxon>Hyphomicrobiales</taxon>
        <taxon>Aurantimonadaceae</taxon>
        <taxon>Aureimonas</taxon>
    </lineage>
</organism>
<protein>
    <submittedName>
        <fullName evidence="1">Uncharacterized protein</fullName>
    </submittedName>
</protein>
<proteinExistence type="predicted"/>
<evidence type="ECO:0000313" key="2">
    <source>
        <dbReference type="Proteomes" id="UP001597371"/>
    </source>
</evidence>